<gene>
    <name evidence="8" type="ORF">C427_3037</name>
</gene>
<dbReference type="Proteomes" id="UP000011864">
    <property type="component" value="Chromosome"/>
</dbReference>
<evidence type="ECO:0000256" key="4">
    <source>
        <dbReference type="ARBA" id="ARBA00022631"/>
    </source>
</evidence>
<keyword evidence="4" id="KW-0659">Purine metabolism</keyword>
<dbReference type="GO" id="GO:0051997">
    <property type="term" value="F:2-oxo-4-hydroxy-4-carboxy-5-ureidoimidazoline decarboxylase activity"/>
    <property type="evidence" value="ECO:0007669"/>
    <property type="project" value="UniProtKB-EC"/>
</dbReference>
<evidence type="ECO:0000259" key="7">
    <source>
        <dbReference type="Pfam" id="PF09349"/>
    </source>
</evidence>
<dbReference type="HOGENOM" id="CLU_092522_2_1_6"/>
<dbReference type="InterPro" id="IPR018020">
    <property type="entry name" value="OHCU_decarboxylase"/>
</dbReference>
<dbReference type="Gene3D" id="1.10.3330.10">
    <property type="entry name" value="Oxo-4-hydroxy-4-carboxy-5-ureidoimidazoline decarboxylase"/>
    <property type="match status" value="1"/>
</dbReference>
<name>K7ADH5_9ALTE</name>
<keyword evidence="9" id="KW-1185">Reference proteome</keyword>
<keyword evidence="6" id="KW-0456">Lyase</keyword>
<evidence type="ECO:0000313" key="8">
    <source>
        <dbReference type="EMBL" id="AGH45146.1"/>
    </source>
</evidence>
<proteinExistence type="predicted"/>
<protein>
    <recommendedName>
        <fullName evidence="3">2-oxo-4-hydroxy-4-carboxy-5-ureidoimidazoline decarboxylase</fullName>
        <ecNumber evidence="3">4.1.1.97</ecNumber>
    </recommendedName>
</protein>
<dbReference type="AlphaFoldDB" id="K7ADH5"/>
<dbReference type="InterPro" id="IPR017595">
    <property type="entry name" value="OHCU_decarboxylase-2"/>
</dbReference>
<dbReference type="SUPFAM" id="SSF158694">
    <property type="entry name" value="UraD-Like"/>
    <property type="match status" value="1"/>
</dbReference>
<evidence type="ECO:0000256" key="1">
    <source>
        <dbReference type="ARBA" id="ARBA00001163"/>
    </source>
</evidence>
<organism evidence="8 9">
    <name type="scientific">Paraglaciecola psychrophila 170</name>
    <dbReference type="NCBI Taxonomy" id="1129794"/>
    <lineage>
        <taxon>Bacteria</taxon>
        <taxon>Pseudomonadati</taxon>
        <taxon>Pseudomonadota</taxon>
        <taxon>Gammaproteobacteria</taxon>
        <taxon>Alteromonadales</taxon>
        <taxon>Alteromonadaceae</taxon>
        <taxon>Paraglaciecola</taxon>
    </lineage>
</organism>
<dbReference type="GO" id="GO:0006144">
    <property type="term" value="P:purine nucleobase metabolic process"/>
    <property type="evidence" value="ECO:0007669"/>
    <property type="project" value="UniProtKB-KW"/>
</dbReference>
<keyword evidence="5" id="KW-0210">Decarboxylase</keyword>
<dbReference type="GO" id="GO:0019628">
    <property type="term" value="P:urate catabolic process"/>
    <property type="evidence" value="ECO:0007669"/>
    <property type="project" value="TreeGrafter"/>
</dbReference>
<dbReference type="eggNOG" id="COG3195">
    <property type="taxonomic scope" value="Bacteria"/>
</dbReference>
<accession>K7ADH5</accession>
<evidence type="ECO:0000313" key="9">
    <source>
        <dbReference type="Proteomes" id="UP000011864"/>
    </source>
</evidence>
<comment type="pathway">
    <text evidence="2">Purine metabolism; urate degradation; (S)-allantoin from urate: step 3/3.</text>
</comment>
<comment type="catalytic activity">
    <reaction evidence="1">
        <text>5-hydroxy-2-oxo-4-ureido-2,5-dihydro-1H-imidazole-5-carboxylate + H(+) = (S)-allantoin + CO2</text>
        <dbReference type="Rhea" id="RHEA:26301"/>
        <dbReference type="ChEBI" id="CHEBI:15378"/>
        <dbReference type="ChEBI" id="CHEBI:15678"/>
        <dbReference type="ChEBI" id="CHEBI:16526"/>
        <dbReference type="ChEBI" id="CHEBI:58639"/>
        <dbReference type="EC" id="4.1.1.97"/>
    </reaction>
</comment>
<sequence length="183" mass="20272">MNQQNSLSLQALNSLDGREAKQWFSQCCAAPKWFKSMSQARPFADIHTVLKAATDIWQQCSTSEFLIAFEAHPMIGDVNSLREKYVATKNMASNEQQGATDADNETLQNLATANHEYLNRHGFIFIICASGLSANTMLDAVLSRLHNDTATEMTLAAAEQIKITLLRLEKGLVNNLEKGIHTS</sequence>
<reference evidence="8 9" key="1">
    <citation type="journal article" date="2013" name="Genome Announc.">
        <title>Complete Genome Sequence of Glaciecola psychrophila Strain 170T.</title>
        <authorList>
            <person name="Yin J."/>
            <person name="Chen J."/>
            <person name="Liu G."/>
            <person name="Yu Y."/>
            <person name="Song L."/>
            <person name="Wang X."/>
            <person name="Qu X."/>
        </authorList>
    </citation>
    <scope>NUCLEOTIDE SEQUENCE [LARGE SCALE GENOMIC DNA]</scope>
    <source>
        <strain evidence="8 9">170</strain>
    </source>
</reference>
<dbReference type="PATRIC" id="fig|1129794.4.peg.3020"/>
<evidence type="ECO:0000256" key="6">
    <source>
        <dbReference type="ARBA" id="ARBA00023239"/>
    </source>
</evidence>
<evidence type="ECO:0000256" key="3">
    <source>
        <dbReference type="ARBA" id="ARBA00012257"/>
    </source>
</evidence>
<dbReference type="PANTHER" id="PTHR43466:SF1">
    <property type="entry name" value="2-OXO-4-HYDROXY-4-CARBOXY-5-UREIDOIMIDAZOLINE DECARBOXYLASE-RELATED"/>
    <property type="match status" value="1"/>
</dbReference>
<dbReference type="NCBIfam" id="NF010372">
    <property type="entry name" value="PRK13798.1"/>
    <property type="match status" value="1"/>
</dbReference>
<dbReference type="Pfam" id="PF09349">
    <property type="entry name" value="OHCU_decarbox"/>
    <property type="match status" value="1"/>
</dbReference>
<dbReference type="STRING" id="1129794.C427_3037"/>
<dbReference type="EC" id="4.1.1.97" evidence="3"/>
<dbReference type="OrthoDB" id="9800909at2"/>
<dbReference type="RefSeq" id="WP_007640085.1">
    <property type="nucleotide sequence ID" value="NC_020514.1"/>
</dbReference>
<evidence type="ECO:0000256" key="5">
    <source>
        <dbReference type="ARBA" id="ARBA00022793"/>
    </source>
</evidence>
<dbReference type="PANTHER" id="PTHR43466">
    <property type="entry name" value="2-OXO-4-HYDROXY-4-CARBOXY-5-UREIDOIMIDAZOLINE DECARBOXYLASE-RELATED"/>
    <property type="match status" value="1"/>
</dbReference>
<dbReference type="KEGG" id="gps:C427_3037"/>
<dbReference type="EMBL" id="CP003837">
    <property type="protein sequence ID" value="AGH45146.1"/>
    <property type="molecule type" value="Genomic_DNA"/>
</dbReference>
<dbReference type="NCBIfam" id="TIGR03180">
    <property type="entry name" value="UraD_2"/>
    <property type="match status" value="1"/>
</dbReference>
<evidence type="ECO:0000256" key="2">
    <source>
        <dbReference type="ARBA" id="ARBA00004754"/>
    </source>
</evidence>
<feature type="domain" description="Oxo-4-hydroxy-4-carboxy-5-ureidoimidazoline decarboxylase" evidence="7">
    <location>
        <begin position="13"/>
        <end position="169"/>
    </location>
</feature>
<dbReference type="InterPro" id="IPR036778">
    <property type="entry name" value="OHCU_decarboxylase_sf"/>
</dbReference>